<keyword evidence="3" id="KW-0863">Zinc-finger</keyword>
<dbReference type="PANTHER" id="PTHR24082">
    <property type="entry name" value="NUCLEAR HORMONE RECEPTOR"/>
    <property type="match status" value="1"/>
</dbReference>
<dbReference type="SMART" id="SM00399">
    <property type="entry name" value="ZnF_C4"/>
    <property type="match status" value="1"/>
</dbReference>
<evidence type="ECO:0000313" key="13">
    <source>
        <dbReference type="Proteomes" id="UP001303046"/>
    </source>
</evidence>
<comment type="caution">
    <text evidence="12">The sequence shown here is derived from an EMBL/GenBank/DDBJ whole genome shotgun (WGS) entry which is preliminary data.</text>
</comment>
<dbReference type="CDD" id="cd06966">
    <property type="entry name" value="NR_DBD_CAR"/>
    <property type="match status" value="1"/>
</dbReference>
<protein>
    <recommendedName>
        <fullName evidence="11">Nuclear receptor domain-containing protein</fullName>
    </recommendedName>
</protein>
<feature type="domain" description="Nuclear receptor" evidence="11">
    <location>
        <begin position="188"/>
        <end position="263"/>
    </location>
</feature>
<dbReference type="PANTHER" id="PTHR24082:SF508">
    <property type="entry name" value="NUCLEAR HORMONE RECEPTOR FAMILY MEMBER NHR-48"/>
    <property type="match status" value="1"/>
</dbReference>
<evidence type="ECO:0000259" key="11">
    <source>
        <dbReference type="PROSITE" id="PS51030"/>
    </source>
</evidence>
<dbReference type="EMBL" id="JAVFWL010000006">
    <property type="protein sequence ID" value="KAK6759323.1"/>
    <property type="molecule type" value="Genomic_DNA"/>
</dbReference>
<dbReference type="Gene3D" id="3.30.50.10">
    <property type="entry name" value="Erythroid Transcription Factor GATA-1, subunit A"/>
    <property type="match status" value="1"/>
</dbReference>
<evidence type="ECO:0000256" key="1">
    <source>
        <dbReference type="ARBA" id="ARBA00005993"/>
    </source>
</evidence>
<reference evidence="12 13" key="1">
    <citation type="submission" date="2023-08" db="EMBL/GenBank/DDBJ databases">
        <title>A Necator americanus chromosomal reference genome.</title>
        <authorList>
            <person name="Ilik V."/>
            <person name="Petrzelkova K.J."/>
            <person name="Pardy F."/>
            <person name="Fuh T."/>
            <person name="Niatou-Singa F.S."/>
            <person name="Gouil Q."/>
            <person name="Baker L."/>
            <person name="Ritchie M.E."/>
            <person name="Jex A.R."/>
            <person name="Gazzola D."/>
            <person name="Li H."/>
            <person name="Toshio Fujiwara R."/>
            <person name="Zhan B."/>
            <person name="Aroian R.V."/>
            <person name="Pafco B."/>
            <person name="Schwarz E.M."/>
        </authorList>
    </citation>
    <scope>NUCLEOTIDE SEQUENCE [LARGE SCALE GENOMIC DNA]</scope>
    <source>
        <strain evidence="12 13">Aroian</strain>
        <tissue evidence="12">Whole animal</tissue>
    </source>
</reference>
<keyword evidence="7" id="KW-0804">Transcription</keyword>
<keyword evidence="8" id="KW-0675">Receptor</keyword>
<feature type="compositionally biased region" description="Polar residues" evidence="10">
    <location>
        <begin position="153"/>
        <end position="162"/>
    </location>
</feature>
<dbReference type="SUPFAM" id="SSF57716">
    <property type="entry name" value="Glucocorticoid receptor-like (DNA-binding domain)"/>
    <property type="match status" value="1"/>
</dbReference>
<dbReference type="Pfam" id="PF00105">
    <property type="entry name" value="zf-C4"/>
    <property type="match status" value="1"/>
</dbReference>
<dbReference type="InterPro" id="IPR035500">
    <property type="entry name" value="NHR-like_dom_sf"/>
</dbReference>
<evidence type="ECO:0000313" key="12">
    <source>
        <dbReference type="EMBL" id="KAK6759323.1"/>
    </source>
</evidence>
<evidence type="ECO:0000256" key="6">
    <source>
        <dbReference type="ARBA" id="ARBA00023125"/>
    </source>
</evidence>
<keyword evidence="6" id="KW-0238">DNA-binding</keyword>
<dbReference type="PROSITE" id="PS51030">
    <property type="entry name" value="NUCLEAR_REC_DBD_2"/>
    <property type="match status" value="1"/>
</dbReference>
<dbReference type="InterPro" id="IPR050234">
    <property type="entry name" value="Nuclear_hormone_rcpt_NR1"/>
</dbReference>
<organism evidence="12 13">
    <name type="scientific">Necator americanus</name>
    <name type="common">Human hookworm</name>
    <dbReference type="NCBI Taxonomy" id="51031"/>
    <lineage>
        <taxon>Eukaryota</taxon>
        <taxon>Metazoa</taxon>
        <taxon>Ecdysozoa</taxon>
        <taxon>Nematoda</taxon>
        <taxon>Chromadorea</taxon>
        <taxon>Rhabditida</taxon>
        <taxon>Rhabditina</taxon>
        <taxon>Rhabditomorpha</taxon>
        <taxon>Strongyloidea</taxon>
        <taxon>Ancylostomatidae</taxon>
        <taxon>Bunostominae</taxon>
        <taxon>Necator</taxon>
    </lineage>
</organism>
<accession>A0ABR1E9U6</accession>
<keyword evidence="13" id="KW-1185">Reference proteome</keyword>
<evidence type="ECO:0000256" key="10">
    <source>
        <dbReference type="SAM" id="MobiDB-lite"/>
    </source>
</evidence>
<name>A0ABR1E9U6_NECAM</name>
<dbReference type="PRINTS" id="PR00047">
    <property type="entry name" value="STROIDFINGER"/>
</dbReference>
<evidence type="ECO:0000256" key="7">
    <source>
        <dbReference type="ARBA" id="ARBA00023163"/>
    </source>
</evidence>
<keyword evidence="2" id="KW-0479">Metal-binding</keyword>
<dbReference type="Proteomes" id="UP001303046">
    <property type="component" value="Unassembled WGS sequence"/>
</dbReference>
<gene>
    <name evidence="12" type="primary">Necator_chrX.g21275</name>
    <name evidence="12" type="ORF">RB195_021114</name>
</gene>
<evidence type="ECO:0000256" key="3">
    <source>
        <dbReference type="ARBA" id="ARBA00022771"/>
    </source>
</evidence>
<dbReference type="Gene3D" id="1.10.565.10">
    <property type="entry name" value="Retinoid X Receptor"/>
    <property type="match status" value="1"/>
</dbReference>
<feature type="region of interest" description="Disordered" evidence="10">
    <location>
        <begin position="134"/>
        <end position="184"/>
    </location>
</feature>
<evidence type="ECO:0000256" key="8">
    <source>
        <dbReference type="ARBA" id="ARBA00023170"/>
    </source>
</evidence>
<evidence type="ECO:0000256" key="4">
    <source>
        <dbReference type="ARBA" id="ARBA00022833"/>
    </source>
</evidence>
<keyword evidence="4" id="KW-0862">Zinc</keyword>
<keyword evidence="5" id="KW-0805">Transcription regulation</keyword>
<evidence type="ECO:0000256" key="5">
    <source>
        <dbReference type="ARBA" id="ARBA00023015"/>
    </source>
</evidence>
<dbReference type="PROSITE" id="PS00031">
    <property type="entry name" value="NUCLEAR_REC_DBD_1"/>
    <property type="match status" value="1"/>
</dbReference>
<comment type="similarity">
    <text evidence="1">Belongs to the nuclear hormone receptor family.</text>
</comment>
<evidence type="ECO:0000256" key="2">
    <source>
        <dbReference type="ARBA" id="ARBA00022723"/>
    </source>
</evidence>
<evidence type="ECO:0000256" key="9">
    <source>
        <dbReference type="ARBA" id="ARBA00023242"/>
    </source>
</evidence>
<dbReference type="SUPFAM" id="SSF48508">
    <property type="entry name" value="Nuclear receptor ligand-binding domain"/>
    <property type="match status" value="1"/>
</dbReference>
<sequence length="884" mass="97260">MTNVILLWNCCGYLEGKSSNGARANKKIKDVVKRTKNIRLRAHFFNTTVLPVFTYASEIWILRKQEENVDRVIERSIDERMILGASHLTHGKPGYFTSYLRIAIISCNIILEDDSFLKYRTVLGISEGLRYLNGSDTNPHSPPSVGLGISPPGRSNSPGFDSNSEKPVNRKRTNTASSGGGGEKRTANKICRVCGDKAFSYNFNVITCESCKAFFRRNANKEREIRCPFNEQCEINVVSRRFCQRCRLAKCFDVGMKKEWIMSDEARLEKKQRVEENRERRLADAMARNDVVDDEDTQNDADVAERMRQRVPNHMQDIQLQSETMKADMKSDEIPASVVRPSEDMYNIHMTQEHANVPIVVPPLLEAGSTAVAQSLADVSSTTTAAPTMDVDPATTMSSSGFIPPAVEPSLLVMPQSNAVNSVDPTLMAQAQLAAAAAQVQVQAAINQHQIAAAVAQQVAAHIVNAAPVAAPVPAPIPAPIPTPIAPALNQPPILTPAPATSLLLTPSLNPMASSITNPIANPITPMTDMVTIPREVLVKLIENNPPRVNCTCQCTCGRYPPGCVIVDEVTKDLLAAGNNTASTSTAATTVNTENKDEAKLESAEDFHMNGLLPSDESSVQWLNACAPTVDLRAVVDERPSGRRDSFYLNSGTVDTRINPVPAPTNLNALTPSDHVTVNDVLAANLVYKSYEGCIDPSRPDEFNPHLVNFAEGSIRRFVRMLRRLPCFSLFCIQDQCILIRRSCVPFMVIHGAISYIPNDPRLIGQPLDPRLSEVLPHCIRYYSSFKDELRSNESVILILGLLTVFDAESVGIQNKEGVSRQFSFYSSLLQRFLYSLDGNDGVLSAADYRHLMERLGAVGDVACQALTITRELDTTDVERLLHE</sequence>
<proteinExistence type="inferred from homology"/>
<dbReference type="InterPro" id="IPR013088">
    <property type="entry name" value="Znf_NHR/GATA"/>
</dbReference>
<keyword evidence="9" id="KW-0539">Nucleus</keyword>
<dbReference type="InterPro" id="IPR001628">
    <property type="entry name" value="Znf_hrmn_rcpt"/>
</dbReference>